<dbReference type="PANTHER" id="PTHR30561:SF9">
    <property type="entry name" value="4-AMINO-4-DEOXY-L-ARABINOSE-PHOSPHOUNDECAPRENOL FLIPPASE SUBUNIT ARNF-RELATED"/>
    <property type="match status" value="1"/>
</dbReference>
<keyword evidence="2" id="KW-1003">Cell membrane</keyword>
<dbReference type="RefSeq" id="WP_204890985.1">
    <property type="nucleotide sequence ID" value="NZ_JBHUFW010000004.1"/>
</dbReference>
<feature type="transmembrane region" description="Helical" evidence="6">
    <location>
        <begin position="7"/>
        <end position="25"/>
    </location>
</feature>
<gene>
    <name evidence="7" type="ORF">ACFSDB_03420</name>
</gene>
<keyword evidence="3 6" id="KW-0812">Transmembrane</keyword>
<evidence type="ECO:0000256" key="3">
    <source>
        <dbReference type="ARBA" id="ARBA00022692"/>
    </source>
</evidence>
<evidence type="ECO:0000256" key="5">
    <source>
        <dbReference type="ARBA" id="ARBA00023136"/>
    </source>
</evidence>
<dbReference type="Gene3D" id="1.10.3730.20">
    <property type="match status" value="1"/>
</dbReference>
<name>A0ABW4QEE8_9BACL</name>
<feature type="transmembrane region" description="Helical" evidence="6">
    <location>
        <begin position="74"/>
        <end position="94"/>
    </location>
</feature>
<accession>A0ABW4QEE8</accession>
<comment type="subcellular location">
    <subcellularLocation>
        <location evidence="1">Cell membrane</location>
        <topology evidence="1">Multi-pass membrane protein</topology>
    </subcellularLocation>
</comment>
<dbReference type="Proteomes" id="UP001597273">
    <property type="component" value="Unassembled WGS sequence"/>
</dbReference>
<evidence type="ECO:0000256" key="2">
    <source>
        <dbReference type="ARBA" id="ARBA00022475"/>
    </source>
</evidence>
<keyword evidence="8" id="KW-1185">Reference proteome</keyword>
<feature type="transmembrane region" description="Helical" evidence="6">
    <location>
        <begin position="45"/>
        <end position="67"/>
    </location>
</feature>
<comment type="caution">
    <text evidence="7">The sequence shown here is derived from an EMBL/GenBank/DDBJ whole genome shotgun (WGS) entry which is preliminary data.</text>
</comment>
<evidence type="ECO:0008006" key="9">
    <source>
        <dbReference type="Google" id="ProtNLM"/>
    </source>
</evidence>
<dbReference type="InterPro" id="IPR037185">
    <property type="entry name" value="EmrE-like"/>
</dbReference>
<dbReference type="InterPro" id="IPR000390">
    <property type="entry name" value="Small_drug/metabolite_transptr"/>
</dbReference>
<keyword evidence="5 6" id="KW-0472">Membrane</keyword>
<dbReference type="EMBL" id="JBHUFW010000004">
    <property type="protein sequence ID" value="MFD1861960.1"/>
    <property type="molecule type" value="Genomic_DNA"/>
</dbReference>
<sequence length="122" mass="13372">MNVTHLLLVLANTLILVAGQFLWKVGMEKQSDAFSSVLSVVKMFFSPYILTGLSMYGLATILWLFILTKVPLSVAYPLQSSAYVIAVVGAFFIFGETITVWKIAGVCFIMLGVSIIGLSEMR</sequence>
<evidence type="ECO:0000256" key="1">
    <source>
        <dbReference type="ARBA" id="ARBA00004651"/>
    </source>
</evidence>
<evidence type="ECO:0000256" key="6">
    <source>
        <dbReference type="SAM" id="Phobius"/>
    </source>
</evidence>
<proteinExistence type="predicted"/>
<reference evidence="8" key="1">
    <citation type="journal article" date="2019" name="Int. J. Syst. Evol. Microbiol.">
        <title>The Global Catalogue of Microorganisms (GCM) 10K type strain sequencing project: providing services to taxonomists for standard genome sequencing and annotation.</title>
        <authorList>
            <consortium name="The Broad Institute Genomics Platform"/>
            <consortium name="The Broad Institute Genome Sequencing Center for Infectious Disease"/>
            <person name="Wu L."/>
            <person name="Ma J."/>
        </authorList>
    </citation>
    <scope>NUCLEOTIDE SEQUENCE [LARGE SCALE GENOMIC DNA]</scope>
    <source>
        <strain evidence="8">CGMCC 1.15475</strain>
    </source>
</reference>
<dbReference type="SUPFAM" id="SSF103481">
    <property type="entry name" value="Multidrug resistance efflux transporter EmrE"/>
    <property type="match status" value="1"/>
</dbReference>
<protein>
    <recommendedName>
        <fullName evidence="9">EamA domain-containing protein</fullName>
    </recommendedName>
</protein>
<evidence type="ECO:0000256" key="4">
    <source>
        <dbReference type="ARBA" id="ARBA00022989"/>
    </source>
</evidence>
<evidence type="ECO:0000313" key="7">
    <source>
        <dbReference type="EMBL" id="MFD1861960.1"/>
    </source>
</evidence>
<feature type="transmembrane region" description="Helical" evidence="6">
    <location>
        <begin position="100"/>
        <end position="118"/>
    </location>
</feature>
<keyword evidence="4 6" id="KW-1133">Transmembrane helix</keyword>
<evidence type="ECO:0000313" key="8">
    <source>
        <dbReference type="Proteomes" id="UP001597273"/>
    </source>
</evidence>
<organism evidence="7 8">
    <name type="scientific">Planococcus chinensis</name>
    <dbReference type="NCBI Taxonomy" id="272917"/>
    <lineage>
        <taxon>Bacteria</taxon>
        <taxon>Bacillati</taxon>
        <taxon>Bacillota</taxon>
        <taxon>Bacilli</taxon>
        <taxon>Bacillales</taxon>
        <taxon>Caryophanaceae</taxon>
        <taxon>Planococcus</taxon>
    </lineage>
</organism>
<dbReference type="PANTHER" id="PTHR30561">
    <property type="entry name" value="SMR FAMILY PROTON-DEPENDENT DRUG EFFLUX TRANSPORTER SUGE"/>
    <property type="match status" value="1"/>
</dbReference>